<evidence type="ECO:0000259" key="3">
    <source>
        <dbReference type="PROSITE" id="PS51064"/>
    </source>
</evidence>
<feature type="domain" description="PH" evidence="2">
    <location>
        <begin position="5"/>
        <end position="112"/>
    </location>
</feature>
<dbReference type="PROSITE" id="PS50003">
    <property type="entry name" value="PH_DOMAIN"/>
    <property type="match status" value="1"/>
</dbReference>
<dbReference type="SMART" id="SM01244">
    <property type="entry name" value="IRS"/>
    <property type="match status" value="1"/>
</dbReference>
<dbReference type="SUPFAM" id="SSF50729">
    <property type="entry name" value="PH domain-like"/>
    <property type="match status" value="2"/>
</dbReference>
<dbReference type="InterPro" id="IPR050996">
    <property type="entry name" value="Docking_Protein_DOK"/>
</dbReference>
<dbReference type="PROSITE" id="PS51064">
    <property type="entry name" value="IRS_PTB"/>
    <property type="match status" value="1"/>
</dbReference>
<feature type="region of interest" description="Disordered" evidence="1">
    <location>
        <begin position="282"/>
        <end position="351"/>
    </location>
</feature>
<dbReference type="CDD" id="cd00821">
    <property type="entry name" value="PH"/>
    <property type="match status" value="1"/>
</dbReference>
<protein>
    <submittedName>
        <fullName evidence="5">Uncharacterized protein LOC107064772</fullName>
    </submittedName>
</protein>
<reference evidence="5" key="1">
    <citation type="submission" date="2025-08" db="UniProtKB">
        <authorList>
            <consortium name="RefSeq"/>
        </authorList>
    </citation>
    <scope>IDENTIFICATION</scope>
    <source>
        <tissue evidence="5">Whole body</tissue>
    </source>
</reference>
<dbReference type="SMART" id="SM00233">
    <property type="entry name" value="PH"/>
    <property type="match status" value="1"/>
</dbReference>
<dbReference type="InterPro" id="IPR001849">
    <property type="entry name" value="PH_domain"/>
</dbReference>
<gene>
    <name evidence="5" type="primary">LOC107064772</name>
</gene>
<dbReference type="PANTHER" id="PTHR21258:SF62">
    <property type="entry name" value="INSULIN RECEPTOR SUBSTRATE 1"/>
    <property type="match status" value="1"/>
</dbReference>
<proteinExistence type="predicted"/>
<feature type="compositionally biased region" description="Low complexity" evidence="1">
    <location>
        <begin position="289"/>
        <end position="300"/>
    </location>
</feature>
<dbReference type="SMART" id="SM00310">
    <property type="entry name" value="PTBI"/>
    <property type="match status" value="1"/>
</dbReference>
<accession>A0ABM1HZ98</accession>
<name>A0ABM1HZ98_POLDO</name>
<dbReference type="RefSeq" id="XP_015173285.1">
    <property type="nucleotide sequence ID" value="XM_015317799.1"/>
</dbReference>
<evidence type="ECO:0000313" key="4">
    <source>
        <dbReference type="Proteomes" id="UP000694924"/>
    </source>
</evidence>
<feature type="compositionally biased region" description="Polar residues" evidence="1">
    <location>
        <begin position="333"/>
        <end position="351"/>
    </location>
</feature>
<evidence type="ECO:0000256" key="1">
    <source>
        <dbReference type="SAM" id="MobiDB-lite"/>
    </source>
</evidence>
<dbReference type="PANTHER" id="PTHR21258">
    <property type="entry name" value="DOCKING PROTEIN RELATED"/>
    <property type="match status" value="1"/>
</dbReference>
<keyword evidence="4" id="KW-1185">Reference proteome</keyword>
<sequence>MEPEIPLLQGILLLPPQGMLGQLKKSWHKRFCQLFKASNYGIERLEIYDNHEEAILQLHSPRIVTLEACVKIAPSNHSHVFTVVTKSCVHYFGCCSVADMYRWISAFQLVAFKDKLSKQTIEENSDLYCTSGEGVFSVKVVETDASKRCGLETRTYTLVVAAVDIKLMDGDIVLFTWPYRYIRRYGYKDGKFTFEAGRKCKSGEGSFCLEHGSQQEIFRCMYLKMKSMKKLLNGDNSPSIECNDTQYHAALSMEAGSRSPLPPSPNSSTNIIDIDFSAITPNSQKQLNSSSGSDSTTASKPSPPIVRPKPSKPPRKNIFTGLLDKKNIDSDNIDTPTSSEQKTFSNTNSPELSQISVNSSILEEEKHSYDLVEVRNDAWKTHGTDDVHHTEKYNTSLIRNNTDKENNEDCQYETMMPVNTSSQSLSKNKNNANEIISISSSIFYKSCKTPDTSDYDELLNFGSASKLIPISTHKISTVSSSTQSMHNTAQSTVSNPITDSNPAWPNYDIVEDISSVRLADDSHLGYAVVRKNIPIESSSINANMGPKPIVYNDSEYAVVSKPKTV</sequence>
<dbReference type="Pfam" id="PF00169">
    <property type="entry name" value="PH"/>
    <property type="match status" value="1"/>
</dbReference>
<dbReference type="Pfam" id="PF02174">
    <property type="entry name" value="IRS"/>
    <property type="match status" value="1"/>
</dbReference>
<evidence type="ECO:0000259" key="2">
    <source>
        <dbReference type="PROSITE" id="PS50003"/>
    </source>
</evidence>
<dbReference type="Proteomes" id="UP000694924">
    <property type="component" value="Unplaced"/>
</dbReference>
<dbReference type="InterPro" id="IPR002404">
    <property type="entry name" value="IRS_PTB"/>
</dbReference>
<dbReference type="Gene3D" id="2.30.29.30">
    <property type="entry name" value="Pleckstrin-homology domain (PH domain)/Phosphotyrosine-binding domain (PTB)"/>
    <property type="match status" value="2"/>
</dbReference>
<dbReference type="InterPro" id="IPR011993">
    <property type="entry name" value="PH-like_dom_sf"/>
</dbReference>
<dbReference type="GeneID" id="107064772"/>
<feature type="domain" description="IRS-type PTB" evidence="3">
    <location>
        <begin position="132"/>
        <end position="235"/>
    </location>
</feature>
<organism evidence="4 5">
    <name type="scientific">Polistes dominula</name>
    <name type="common">European paper wasp</name>
    <name type="synonym">Vespa dominula</name>
    <dbReference type="NCBI Taxonomy" id="743375"/>
    <lineage>
        <taxon>Eukaryota</taxon>
        <taxon>Metazoa</taxon>
        <taxon>Ecdysozoa</taxon>
        <taxon>Arthropoda</taxon>
        <taxon>Hexapoda</taxon>
        <taxon>Insecta</taxon>
        <taxon>Pterygota</taxon>
        <taxon>Neoptera</taxon>
        <taxon>Endopterygota</taxon>
        <taxon>Hymenoptera</taxon>
        <taxon>Apocrita</taxon>
        <taxon>Aculeata</taxon>
        <taxon>Vespoidea</taxon>
        <taxon>Vespidae</taxon>
        <taxon>Polistinae</taxon>
        <taxon>Polistini</taxon>
        <taxon>Polistes</taxon>
    </lineage>
</organism>
<evidence type="ECO:0000313" key="5">
    <source>
        <dbReference type="RefSeq" id="XP_015173285.1"/>
    </source>
</evidence>